<accession>A0A7Z0TA49</accession>
<keyword evidence="1" id="KW-0175">Coiled coil</keyword>
<name>A0A7Z0TA49_9FUSO</name>
<proteinExistence type="predicted"/>
<dbReference type="EMBL" id="JABMKT010000008">
    <property type="protein sequence ID" value="NYV27665.1"/>
    <property type="molecule type" value="Genomic_DNA"/>
</dbReference>
<keyword evidence="3" id="KW-1185">Reference proteome</keyword>
<dbReference type="RefSeq" id="WP_156447682.1">
    <property type="nucleotide sequence ID" value="NZ_CBCRWS010000005.1"/>
</dbReference>
<gene>
    <name evidence="2" type="ORF">HP397_02330</name>
</gene>
<dbReference type="Proteomes" id="UP000526184">
    <property type="component" value="Unassembled WGS sequence"/>
</dbReference>
<evidence type="ECO:0000313" key="2">
    <source>
        <dbReference type="EMBL" id="NYV27665.1"/>
    </source>
</evidence>
<evidence type="ECO:0000313" key="3">
    <source>
        <dbReference type="Proteomes" id="UP000526184"/>
    </source>
</evidence>
<feature type="coiled-coil region" evidence="1">
    <location>
        <begin position="1"/>
        <end position="35"/>
    </location>
</feature>
<reference evidence="2 3" key="1">
    <citation type="submission" date="2020-05" db="EMBL/GenBank/DDBJ databases">
        <title>Streptobacillus felis strain LHL191014123.</title>
        <authorList>
            <person name="Fawzy A."/>
            <person name="Rau J."/>
            <person name="Risse K."/>
            <person name="Schauerte N."/>
            <person name="Geiger C."/>
            <person name="Blom J."/>
            <person name="Imirzalioglu C."/>
            <person name="Falgenhauer J."/>
            <person name="Bach A."/>
            <person name="Herden C."/>
            <person name="Eisenberg T."/>
        </authorList>
    </citation>
    <scope>NUCLEOTIDE SEQUENCE [LARGE SCALE GENOMIC DNA]</scope>
    <source>
        <strain evidence="2 3">LHL191014123</strain>
    </source>
</reference>
<dbReference type="AlphaFoldDB" id="A0A7Z0TA49"/>
<organism evidence="2 3">
    <name type="scientific">Streptobacillus felis</name>
    <dbReference type="NCBI Taxonomy" id="1384509"/>
    <lineage>
        <taxon>Bacteria</taxon>
        <taxon>Fusobacteriati</taxon>
        <taxon>Fusobacteriota</taxon>
        <taxon>Fusobacteriia</taxon>
        <taxon>Fusobacteriales</taxon>
        <taxon>Leptotrichiaceae</taxon>
        <taxon>Streptobacillus</taxon>
    </lineage>
</organism>
<protein>
    <submittedName>
        <fullName evidence="2">Uncharacterized protein</fullName>
    </submittedName>
</protein>
<sequence>MDKIEKTLKELEEKIEKLEKENLEISKSLDDLDFENDTDLEIQDIMKEYLMLDFIGEE</sequence>
<evidence type="ECO:0000256" key="1">
    <source>
        <dbReference type="SAM" id="Coils"/>
    </source>
</evidence>
<comment type="caution">
    <text evidence="2">The sequence shown here is derived from an EMBL/GenBank/DDBJ whole genome shotgun (WGS) entry which is preliminary data.</text>
</comment>